<dbReference type="EMBL" id="OBML01000008">
    <property type="protein sequence ID" value="SOC15562.1"/>
    <property type="molecule type" value="Genomic_DNA"/>
</dbReference>
<dbReference type="Pfam" id="PF02515">
    <property type="entry name" value="CoA_transf_3"/>
    <property type="match status" value="1"/>
</dbReference>
<reference evidence="2 3" key="1">
    <citation type="submission" date="2017-08" db="EMBL/GenBank/DDBJ databases">
        <authorList>
            <person name="de Groot N.N."/>
        </authorList>
    </citation>
    <scope>NUCLEOTIDE SEQUENCE [LARGE SCALE GENOMIC DNA]</scope>
    <source>
        <strain evidence="2 3">USBA 352</strain>
    </source>
</reference>
<protein>
    <submittedName>
        <fullName evidence="2">Crotonobetainyl-CoA:carnitine CoA-transferase CaiB</fullName>
    </submittedName>
</protein>
<dbReference type="InterPro" id="IPR050483">
    <property type="entry name" value="CoA-transferase_III_domain"/>
</dbReference>
<dbReference type="PANTHER" id="PTHR48207:SF3">
    <property type="entry name" value="SUCCINATE--HYDROXYMETHYLGLUTARATE COA-TRANSFERASE"/>
    <property type="match status" value="1"/>
</dbReference>
<dbReference type="InterPro" id="IPR003673">
    <property type="entry name" value="CoA-Trfase_fam_III"/>
</dbReference>
<keyword evidence="3" id="KW-1185">Reference proteome</keyword>
<evidence type="ECO:0000313" key="3">
    <source>
        <dbReference type="Proteomes" id="UP000219331"/>
    </source>
</evidence>
<gene>
    <name evidence="2" type="ORF">SAMN05421512_108133</name>
</gene>
<evidence type="ECO:0000256" key="1">
    <source>
        <dbReference type="ARBA" id="ARBA00022679"/>
    </source>
</evidence>
<dbReference type="AlphaFoldDB" id="A0A285T2N1"/>
<keyword evidence="1 2" id="KW-0808">Transferase</keyword>
<dbReference type="InterPro" id="IPR044855">
    <property type="entry name" value="CoA-Trfase_III_dom3_sf"/>
</dbReference>
<accession>A0A285T2N1</accession>
<organism evidence="2 3">
    <name type="scientific">Stappia indica</name>
    <dbReference type="NCBI Taxonomy" id="538381"/>
    <lineage>
        <taxon>Bacteria</taxon>
        <taxon>Pseudomonadati</taxon>
        <taxon>Pseudomonadota</taxon>
        <taxon>Alphaproteobacteria</taxon>
        <taxon>Hyphomicrobiales</taxon>
        <taxon>Stappiaceae</taxon>
        <taxon>Stappia</taxon>
    </lineage>
</organism>
<evidence type="ECO:0000313" key="2">
    <source>
        <dbReference type="EMBL" id="SOC15562.1"/>
    </source>
</evidence>
<dbReference type="Gene3D" id="3.30.1540.10">
    <property type="entry name" value="formyl-coa transferase, domain 3"/>
    <property type="match status" value="1"/>
</dbReference>
<dbReference type="GO" id="GO:0008410">
    <property type="term" value="F:CoA-transferase activity"/>
    <property type="evidence" value="ECO:0007669"/>
    <property type="project" value="TreeGrafter"/>
</dbReference>
<dbReference type="Gene3D" id="3.40.50.10540">
    <property type="entry name" value="Crotonobetainyl-coa:carnitine coa-transferase, domain 1"/>
    <property type="match status" value="1"/>
</dbReference>
<sequence>MMTTTSGAPLAGITVIDVGQIYNGPYCSFLLAMAGARVIKVEPPAGDPLRRRSVVGGAALPFAMLNSNKDMVTLNLKSERGREIFREMVARGDAVVENYAPGTMERLGLGYEELAKVNPRLVYAAGSGYGRSGPKSRYPAMDLTVQAMTGVMSTTGFPDRPPVKAGPAIADFFGGVHLYAGLVTALYERSVTGRGRLVEVSMMEGLYPSLSSSLGLYYGTDGAVPPRTGNRHAGLAEAPYNVYPTRDGHIAIICVSDAHWVNLTRAMGRPDLGDDPGFDTLKKRVERMDEVDELVSAFTGQHDKEPLFALLNDHRVPCAPVRTLDEVVNDEHLHGRGALEWTEHPMYGRVPLMRSALRFDGQERVELRPSGELGRDNAAVYGDWLGLPAGEIEQLSREGTI</sequence>
<name>A0A285T2N1_9HYPH</name>
<dbReference type="InterPro" id="IPR023606">
    <property type="entry name" value="CoA-Trfase_III_dom_1_sf"/>
</dbReference>
<dbReference type="STRING" id="538381.GCA_001696535_02978"/>
<dbReference type="SUPFAM" id="SSF89796">
    <property type="entry name" value="CoA-transferase family III (CaiB/BaiF)"/>
    <property type="match status" value="1"/>
</dbReference>
<dbReference type="Proteomes" id="UP000219331">
    <property type="component" value="Unassembled WGS sequence"/>
</dbReference>
<dbReference type="PANTHER" id="PTHR48207">
    <property type="entry name" value="SUCCINATE--HYDROXYMETHYLGLUTARATE COA-TRANSFERASE"/>
    <property type="match status" value="1"/>
</dbReference>
<proteinExistence type="predicted"/>